<dbReference type="EMBL" id="JACSZT010000008">
    <property type="protein sequence ID" value="MBC6499250.1"/>
    <property type="molecule type" value="Genomic_DNA"/>
</dbReference>
<reference evidence="5" key="1">
    <citation type="submission" date="2020-08" db="EMBL/GenBank/DDBJ databases">
        <title>Complete genome sequence of Weissella confusa strain FS54 provides insights into metabolic potential.</title>
        <authorList>
            <person name="Fhoula I."/>
            <person name="Najjari A."/>
            <person name="Lekired A."/>
            <person name="Bessrour-Aouam N."/>
            <person name="Jaballah S."/>
            <person name="Klibi N."/>
            <person name="Ouzari H.-I."/>
        </authorList>
    </citation>
    <scope>NUCLEOTIDE SEQUENCE</scope>
    <source>
        <strain evidence="5">FS54</strain>
    </source>
</reference>
<feature type="domain" description="Antigen I/II N-terminal" evidence="4">
    <location>
        <begin position="94"/>
        <end position="193"/>
    </location>
</feature>
<feature type="domain" description="Adhesin isopeptide-forming adherence" evidence="3">
    <location>
        <begin position="698"/>
        <end position="867"/>
    </location>
</feature>
<feature type="region of interest" description="Disordered" evidence="1">
    <location>
        <begin position="73"/>
        <end position="98"/>
    </location>
</feature>
<dbReference type="InterPro" id="IPR032300">
    <property type="entry name" value="Antigen_C"/>
</dbReference>
<dbReference type="InterPro" id="IPR026345">
    <property type="entry name" value="Adh_isopep-form_adh_dom"/>
</dbReference>
<dbReference type="AlphaFoldDB" id="A0A923SNM0"/>
<evidence type="ECO:0000313" key="6">
    <source>
        <dbReference type="Proteomes" id="UP000650485"/>
    </source>
</evidence>
<dbReference type="Pfam" id="PF18652">
    <property type="entry name" value="Adhesin_P1_N"/>
    <property type="match status" value="1"/>
</dbReference>
<organism evidence="5 6">
    <name type="scientific">Weissella confusa</name>
    <name type="common">Lactobacillus confusus</name>
    <dbReference type="NCBI Taxonomy" id="1583"/>
    <lineage>
        <taxon>Bacteria</taxon>
        <taxon>Bacillati</taxon>
        <taxon>Bacillota</taxon>
        <taxon>Bacilli</taxon>
        <taxon>Lactobacillales</taxon>
        <taxon>Lactobacillaceae</taxon>
        <taxon>Weissella</taxon>
    </lineage>
</organism>
<dbReference type="Pfam" id="PF16364">
    <property type="entry name" value="Antigen_C"/>
    <property type="match status" value="1"/>
</dbReference>
<protein>
    <submittedName>
        <fullName evidence="5">LPXTG cell wall anchor domain-containing protein</fullName>
    </submittedName>
</protein>
<feature type="region of interest" description="Disordered" evidence="1">
    <location>
        <begin position="1"/>
        <end position="28"/>
    </location>
</feature>
<feature type="region of interest" description="Disordered" evidence="1">
    <location>
        <begin position="1076"/>
        <end position="1114"/>
    </location>
</feature>
<gene>
    <name evidence="5" type="ORF">H7R52_11310</name>
</gene>
<comment type="caution">
    <text evidence="5">The sequence shown here is derived from an EMBL/GenBank/DDBJ whole genome shotgun (WGS) entry which is preliminary data.</text>
</comment>
<name>A0A923SNM0_WEICO</name>
<dbReference type="Pfam" id="PF17998">
    <property type="entry name" value="AgI_II_C2"/>
    <property type="match status" value="1"/>
</dbReference>
<evidence type="ECO:0000256" key="1">
    <source>
        <dbReference type="SAM" id="MobiDB-lite"/>
    </source>
</evidence>
<dbReference type="InterPro" id="IPR041324">
    <property type="entry name" value="AgI/II_N"/>
</dbReference>
<dbReference type="Proteomes" id="UP000650485">
    <property type="component" value="Unassembled WGS sequence"/>
</dbReference>
<evidence type="ECO:0000259" key="3">
    <source>
        <dbReference type="Pfam" id="PF17998"/>
    </source>
</evidence>
<accession>A0A923SNM0</accession>
<evidence type="ECO:0000259" key="2">
    <source>
        <dbReference type="Pfam" id="PF16364"/>
    </source>
</evidence>
<sequence>MSIKTVAPSTKSRSQKKRESRNERYSQSHTYKAYKSNGRWVTAAAGAVVATVGVMSIGTLNVSADSVVTPTSAGATQEQAQTQTSTSSKSEGSSTSDGIAVEVPHDQLDSQVAAASSAGVVVTEKPAVSSSATGISEANKAESEIASSYADQTSSLSAVTSSQVANNNAYSSAVSASNAASSAGSSAIDSANNALSDAANKASEAGLTVDINHETVSPSYVAPGNSDAADITKTNSENVGIYQSAVSSAATHTANDASAINSAVNSYVTASNSVAAENAAIDAENAKKAQEAQNNGGKTIDTGHNGISVVVNQQTGAITFIGIKSDEDLAWVKSRVIVAIDAQKGAQTMDGNWISINHTAGGAYLGALVGGNTDDSVYTAGSGHAHDNVSDDTFTFGDGGFYIVPVTVGDMDTPTGPNSGPIEQHVTITTANGSTDLGPVSGPGGIDGNTGSKNDVVHWYDWTNQVQIHAYVNKDNMDIGTNVTIFGNATTSPNVTPMTPHAKTPDQPHLAGTTYTVGSTTKPIKAKDLQADYQLVDLTVKPQNAKDDDVNGDNISDSGKLISKGSTIHYSLGNDALPAHRTDKATSYVITDTLPDSVHTTQAQVQAALNKSGLSDLYTVKVSGGTKDGGQTVVYTATQKLLDLMNADMSTAYQPATVILDATSTKDNAQFINTFTTSINDYHVTSNKVPNSTPDPKPHKDDLNLAGVNIDGRTVLPGTTNVYKLLWDLSVYKGITSSDDQIAKGFMYLDDFPEEALNVDPSTWSFTDSNGNAVKGLTATVYQSAEDAPANVQAMLKANNIVPKGAFAVILPKDAASFYKDYVEAGLDINIYAPMTVKDTFQGEYKNTAYQFDFGNGYQTETVTNNVPPMTATKSVDDLDGNSIDGQTVKVGDNFKYVLHSPEIPATHDGLGEPLYQAGGFDALDPEFDEYTGQYRFVNTVPVELKTTPSDSSQTALWNELHGMTVNGVLPAGTDLSKYVTVTYGNKVLEKDETFVHDVTDASGKVWKAGETVPAGTVITNVFSWEFTQEFLDQLVTTSGLKYDTEIQVKRLKPTNGDVLNSAVFSYNDVEYKTNTVHTHTPETPNTPDTPQTPRTPDTPVNPGTPTTPATPVKTVAPATPQTTIQPATPVSTAAMLPETAATGKTQWSLGLLELGMLIAGIGSVALKRRKGDDAA</sequence>
<evidence type="ECO:0000313" key="5">
    <source>
        <dbReference type="EMBL" id="MBC6499250.1"/>
    </source>
</evidence>
<feature type="compositionally biased region" description="Low complexity" evidence="1">
    <location>
        <begin position="73"/>
        <end position="96"/>
    </location>
</feature>
<feature type="domain" description="Cell surface antigen C-terminal" evidence="2">
    <location>
        <begin position="876"/>
        <end position="941"/>
    </location>
</feature>
<proteinExistence type="predicted"/>
<dbReference type="NCBIfam" id="TIGR04228">
    <property type="entry name" value="isopep_sspB_C2"/>
    <property type="match status" value="1"/>
</dbReference>
<evidence type="ECO:0000259" key="4">
    <source>
        <dbReference type="Pfam" id="PF18652"/>
    </source>
</evidence>
<dbReference type="Gene3D" id="2.60.40.740">
    <property type="match status" value="3"/>
</dbReference>